<evidence type="ECO:0000256" key="10">
    <source>
        <dbReference type="ARBA" id="ARBA00023242"/>
    </source>
</evidence>
<dbReference type="PROSITE" id="PS50868">
    <property type="entry name" value="POST_SET"/>
    <property type="match status" value="1"/>
</dbReference>
<dbReference type="AlphaFoldDB" id="A0A6B2L1I7"/>
<accession>A0A6B2L1I7</accession>
<dbReference type="InterPro" id="IPR024657">
    <property type="entry name" value="COMPASS_Set1_N-SET"/>
</dbReference>
<dbReference type="InterPro" id="IPR001214">
    <property type="entry name" value="SET_dom"/>
</dbReference>
<keyword evidence="3" id="KW-0489">Methyltransferase</keyword>
<keyword evidence="9" id="KW-0804">Transcription</keyword>
<keyword evidence="7" id="KW-0694">RNA-binding</keyword>
<feature type="domain" description="Post-SET" evidence="16">
    <location>
        <begin position="481"/>
        <end position="497"/>
    </location>
</feature>
<feature type="compositionally biased region" description="Low complexity" evidence="14">
    <location>
        <begin position="11"/>
        <end position="24"/>
    </location>
</feature>
<dbReference type="EC" id="2.1.1.354" evidence="2"/>
<dbReference type="CDD" id="cd19169">
    <property type="entry name" value="SET_SETD1"/>
    <property type="match status" value="1"/>
</dbReference>
<dbReference type="EMBL" id="GIBP01001827">
    <property type="protein sequence ID" value="NDV30796.1"/>
    <property type="molecule type" value="Transcribed_RNA"/>
</dbReference>
<dbReference type="InterPro" id="IPR046341">
    <property type="entry name" value="SET_dom_sf"/>
</dbReference>
<evidence type="ECO:0000256" key="14">
    <source>
        <dbReference type="SAM" id="MobiDB-lite"/>
    </source>
</evidence>
<feature type="compositionally biased region" description="Basic residues" evidence="14">
    <location>
        <begin position="132"/>
        <end position="151"/>
    </location>
</feature>
<dbReference type="SMART" id="SM00508">
    <property type="entry name" value="PostSET"/>
    <property type="match status" value="1"/>
</dbReference>
<keyword evidence="8" id="KW-0805">Transcription regulation</keyword>
<dbReference type="InterPro" id="IPR044570">
    <property type="entry name" value="Set1-like"/>
</dbReference>
<keyword evidence="10" id="KW-0539">Nucleus</keyword>
<feature type="compositionally biased region" description="Basic and acidic residues" evidence="14">
    <location>
        <begin position="56"/>
        <end position="65"/>
    </location>
</feature>
<evidence type="ECO:0000256" key="8">
    <source>
        <dbReference type="ARBA" id="ARBA00023015"/>
    </source>
</evidence>
<dbReference type="InterPro" id="IPR037841">
    <property type="entry name" value="SET_SETD1A/B"/>
</dbReference>
<evidence type="ECO:0000256" key="7">
    <source>
        <dbReference type="ARBA" id="ARBA00022884"/>
    </source>
</evidence>
<evidence type="ECO:0000256" key="4">
    <source>
        <dbReference type="ARBA" id="ARBA00022679"/>
    </source>
</evidence>
<feature type="compositionally biased region" description="Acidic residues" evidence="14">
    <location>
        <begin position="109"/>
        <end position="125"/>
    </location>
</feature>
<evidence type="ECO:0000259" key="15">
    <source>
        <dbReference type="PROSITE" id="PS50280"/>
    </source>
</evidence>
<dbReference type="PANTHER" id="PTHR45814:SF2">
    <property type="entry name" value="HISTONE-LYSINE N-METHYLTRANSFERASE SETD1"/>
    <property type="match status" value="1"/>
</dbReference>
<proteinExistence type="predicted"/>
<comment type="catalytic activity">
    <reaction evidence="11">
        <text>L-lysyl(4)-[histone H3] + 3 S-adenosyl-L-methionine = N(6),N(6),N(6)-trimethyl-L-lysyl(4)-[histone H3] + 3 S-adenosyl-L-homocysteine + 3 H(+)</text>
        <dbReference type="Rhea" id="RHEA:60260"/>
        <dbReference type="Rhea" id="RHEA-COMP:15537"/>
        <dbReference type="Rhea" id="RHEA-COMP:15547"/>
        <dbReference type="ChEBI" id="CHEBI:15378"/>
        <dbReference type="ChEBI" id="CHEBI:29969"/>
        <dbReference type="ChEBI" id="CHEBI:57856"/>
        <dbReference type="ChEBI" id="CHEBI:59789"/>
        <dbReference type="ChEBI" id="CHEBI:61961"/>
        <dbReference type="EC" id="2.1.1.354"/>
    </reaction>
</comment>
<evidence type="ECO:0000256" key="11">
    <source>
        <dbReference type="ARBA" id="ARBA00047571"/>
    </source>
</evidence>
<evidence type="ECO:0000256" key="6">
    <source>
        <dbReference type="ARBA" id="ARBA00022853"/>
    </source>
</evidence>
<comment type="catalytic activity">
    <reaction evidence="12">
        <text>N(6)-methyl-L-lysyl(4)-[histone H3] + S-adenosyl-L-methionine = N(6),N(6)-dimethyl-L-lysyl(4)-[histone H3] + S-adenosyl-L-homocysteine + H(+)</text>
        <dbReference type="Rhea" id="RHEA:60268"/>
        <dbReference type="Rhea" id="RHEA-COMP:15540"/>
        <dbReference type="Rhea" id="RHEA-COMP:15543"/>
        <dbReference type="ChEBI" id="CHEBI:15378"/>
        <dbReference type="ChEBI" id="CHEBI:57856"/>
        <dbReference type="ChEBI" id="CHEBI:59789"/>
        <dbReference type="ChEBI" id="CHEBI:61929"/>
        <dbReference type="ChEBI" id="CHEBI:61976"/>
    </reaction>
</comment>
<dbReference type="GO" id="GO:0140999">
    <property type="term" value="F:histone H3K4 trimethyltransferase activity"/>
    <property type="evidence" value="ECO:0007669"/>
    <property type="project" value="UniProtKB-EC"/>
</dbReference>
<evidence type="ECO:0000256" key="1">
    <source>
        <dbReference type="ARBA" id="ARBA00004123"/>
    </source>
</evidence>
<evidence type="ECO:0000256" key="12">
    <source>
        <dbReference type="ARBA" id="ARBA00047583"/>
    </source>
</evidence>
<dbReference type="InterPro" id="IPR003616">
    <property type="entry name" value="Post-SET_dom"/>
</dbReference>
<dbReference type="SMART" id="SM00317">
    <property type="entry name" value="SET"/>
    <property type="match status" value="1"/>
</dbReference>
<keyword evidence="6" id="KW-0156">Chromatin regulator</keyword>
<evidence type="ECO:0000256" key="3">
    <source>
        <dbReference type="ARBA" id="ARBA00022603"/>
    </source>
</evidence>
<evidence type="ECO:0000313" key="17">
    <source>
        <dbReference type="EMBL" id="NDV30796.1"/>
    </source>
</evidence>
<organism evidence="17">
    <name type="scientific">Arcella intermedia</name>
    <dbReference type="NCBI Taxonomy" id="1963864"/>
    <lineage>
        <taxon>Eukaryota</taxon>
        <taxon>Amoebozoa</taxon>
        <taxon>Tubulinea</taxon>
        <taxon>Elardia</taxon>
        <taxon>Arcellinida</taxon>
        <taxon>Sphaerothecina</taxon>
        <taxon>Arcellidae</taxon>
        <taxon>Arcella</taxon>
    </lineage>
</organism>
<feature type="region of interest" description="Disordered" evidence="14">
    <location>
        <begin position="1"/>
        <end position="200"/>
    </location>
</feature>
<protein>
    <recommendedName>
        <fullName evidence="2">[histone H3]-lysine(4) N-trimethyltransferase</fullName>
        <ecNumber evidence="2">2.1.1.354</ecNumber>
    </recommendedName>
</protein>
<feature type="domain" description="SET" evidence="15">
    <location>
        <begin position="356"/>
        <end position="473"/>
    </location>
</feature>
<comment type="subcellular location">
    <subcellularLocation>
        <location evidence="1">Nucleus</location>
    </subcellularLocation>
</comment>
<keyword evidence="4" id="KW-0808">Transferase</keyword>
<dbReference type="GO" id="GO:0048188">
    <property type="term" value="C:Set1C/COMPASS complex"/>
    <property type="evidence" value="ECO:0007669"/>
    <property type="project" value="InterPro"/>
</dbReference>
<dbReference type="GO" id="GO:0032259">
    <property type="term" value="P:methylation"/>
    <property type="evidence" value="ECO:0007669"/>
    <property type="project" value="UniProtKB-KW"/>
</dbReference>
<dbReference type="PROSITE" id="PS50280">
    <property type="entry name" value="SET"/>
    <property type="match status" value="1"/>
</dbReference>
<evidence type="ECO:0000256" key="9">
    <source>
        <dbReference type="ARBA" id="ARBA00023163"/>
    </source>
</evidence>
<feature type="compositionally biased region" description="Basic and acidic residues" evidence="14">
    <location>
        <begin position="1"/>
        <end position="10"/>
    </location>
</feature>
<reference evidence="17" key="1">
    <citation type="journal article" date="2020" name="J. Eukaryot. Microbiol.">
        <title>De novo Sequencing, Assembly and Annotation of the Transcriptome for the Free-Living Testate Amoeba Arcella intermedia.</title>
        <authorList>
            <person name="Ribeiro G.M."/>
            <person name="Porfirio-Sousa A.L."/>
            <person name="Maurer-Alcala X.X."/>
            <person name="Katz L.A."/>
            <person name="Lahr D.J.G."/>
        </authorList>
    </citation>
    <scope>NUCLEOTIDE SEQUENCE</scope>
</reference>
<name>A0A6B2L1I7_9EUKA</name>
<evidence type="ECO:0000259" key="16">
    <source>
        <dbReference type="PROSITE" id="PS50868"/>
    </source>
</evidence>
<keyword evidence="5" id="KW-0949">S-adenosyl-L-methionine</keyword>
<dbReference type="PANTHER" id="PTHR45814">
    <property type="entry name" value="HISTONE-LYSINE N-METHYLTRANSFERASE SETD1"/>
    <property type="match status" value="1"/>
</dbReference>
<evidence type="ECO:0000256" key="5">
    <source>
        <dbReference type="ARBA" id="ARBA00022691"/>
    </source>
</evidence>
<comment type="catalytic activity">
    <reaction evidence="13">
        <text>N(6),N(6)-dimethyl-L-lysyl(4)-[histone H3] + S-adenosyl-L-methionine = N(6),N(6),N(6)-trimethyl-L-lysyl(4)-[histone H3] + S-adenosyl-L-homocysteine + H(+)</text>
        <dbReference type="Rhea" id="RHEA:60272"/>
        <dbReference type="Rhea" id="RHEA-COMP:15537"/>
        <dbReference type="Rhea" id="RHEA-COMP:15540"/>
        <dbReference type="ChEBI" id="CHEBI:15378"/>
        <dbReference type="ChEBI" id="CHEBI:57856"/>
        <dbReference type="ChEBI" id="CHEBI:59789"/>
        <dbReference type="ChEBI" id="CHEBI:61961"/>
        <dbReference type="ChEBI" id="CHEBI:61976"/>
    </reaction>
</comment>
<dbReference type="SMART" id="SM01291">
    <property type="entry name" value="N-SET"/>
    <property type="match status" value="1"/>
</dbReference>
<evidence type="ECO:0000256" key="2">
    <source>
        <dbReference type="ARBA" id="ARBA00012182"/>
    </source>
</evidence>
<evidence type="ECO:0000256" key="13">
    <source>
        <dbReference type="ARBA" id="ARBA00049129"/>
    </source>
</evidence>
<dbReference type="GO" id="GO:0003723">
    <property type="term" value="F:RNA binding"/>
    <property type="evidence" value="ECO:0007669"/>
    <property type="project" value="UniProtKB-KW"/>
</dbReference>
<sequence>MKQRQEKKSESNSGNSVSDEISSSEPEDDFYYPGRERRPPVVKKPPPRKQTQSADDDYKYEDPKPNLRKSRNRDSYSSDNDLDNEIADLLPSLNTRKRVTNTYENFVVSDDDVEEAEVDDDEEFIIDQPVKKPVKPPRAKRPTPTRQRPKRPAASTTATKPIPPKRARRVVSKPSGVPVSTEIDVETPTPPPPKSPRKVLDSNLRIPSLDELKMLGLDVIGNYDEFNNSDVWKHEDKQYMYIANLKLDKEEGDQAIRAQEWKSSHMPSLIDYKLEINTSGCCRTEGYKKKSFTEKMKSSKQDLIPPTIPYKKTAANSGLTARSARVNFRHLNMDVLASVETQSETMIFNQLKSRKKRLSFQRSTIHDWGLFALEFIAKDEMVIEYIGEVVRQSVADDREKKYEKIGIGSSYLFRIDEDTIIDATVRGNLARFINHCCDPNCYAKVITVGTQKKIVIYSQRDIHAGEEITYDYKFDIEPEEMKISCLCGSKKCRGTLN</sequence>
<dbReference type="Gene3D" id="2.170.270.10">
    <property type="entry name" value="SET domain"/>
    <property type="match status" value="1"/>
</dbReference>
<dbReference type="SUPFAM" id="SSF82199">
    <property type="entry name" value="SET domain"/>
    <property type="match status" value="1"/>
</dbReference>
<dbReference type="Pfam" id="PF00856">
    <property type="entry name" value="SET"/>
    <property type="match status" value="1"/>
</dbReference>